<dbReference type="AlphaFoldDB" id="A0A921GAV1"/>
<name>A0A921GAV1_9FIRM</name>
<evidence type="ECO:0000256" key="1">
    <source>
        <dbReference type="SAM" id="Phobius"/>
    </source>
</evidence>
<comment type="caution">
    <text evidence="2">The sequence shown here is derived from an EMBL/GenBank/DDBJ whole genome shotgun (WGS) entry which is preliminary data.</text>
</comment>
<gene>
    <name evidence="2" type="ORF">K8V91_04700</name>
</gene>
<protein>
    <recommendedName>
        <fullName evidence="4">Glycine zipper family protein</fullName>
    </recommendedName>
</protein>
<proteinExistence type="predicted"/>
<accession>A0A921GAV1</accession>
<keyword evidence="1" id="KW-1133">Transmembrane helix</keyword>
<sequence>MKKLSSNDKLAIGLALGLIFGTLIENIGLGLVIGLIFGSIFKEKNKSDK</sequence>
<reference evidence="2" key="1">
    <citation type="journal article" date="2021" name="PeerJ">
        <title>Extensive microbial diversity within the chicken gut microbiome revealed by metagenomics and culture.</title>
        <authorList>
            <person name="Gilroy R."/>
            <person name="Ravi A."/>
            <person name="Getino M."/>
            <person name="Pursley I."/>
            <person name="Horton D.L."/>
            <person name="Alikhan N.F."/>
            <person name="Baker D."/>
            <person name="Gharbi K."/>
            <person name="Hall N."/>
            <person name="Watson M."/>
            <person name="Adriaenssens E.M."/>
            <person name="Foster-Nyarko E."/>
            <person name="Jarju S."/>
            <person name="Secka A."/>
            <person name="Antonio M."/>
            <person name="Oren A."/>
            <person name="Chaudhuri R.R."/>
            <person name="La Ragione R."/>
            <person name="Hildebrand F."/>
            <person name="Pallen M.J."/>
        </authorList>
    </citation>
    <scope>NUCLEOTIDE SEQUENCE</scope>
    <source>
        <strain evidence="2">CHK193-16274</strain>
    </source>
</reference>
<dbReference type="EMBL" id="DYWV01000159">
    <property type="protein sequence ID" value="HJF40204.1"/>
    <property type="molecule type" value="Genomic_DNA"/>
</dbReference>
<evidence type="ECO:0000313" key="2">
    <source>
        <dbReference type="EMBL" id="HJF40204.1"/>
    </source>
</evidence>
<organism evidence="2 3">
    <name type="scientific">Thomasclavelia spiroformis</name>
    <dbReference type="NCBI Taxonomy" id="29348"/>
    <lineage>
        <taxon>Bacteria</taxon>
        <taxon>Bacillati</taxon>
        <taxon>Bacillota</taxon>
        <taxon>Erysipelotrichia</taxon>
        <taxon>Erysipelotrichales</taxon>
        <taxon>Coprobacillaceae</taxon>
        <taxon>Thomasclavelia</taxon>
    </lineage>
</organism>
<evidence type="ECO:0000313" key="3">
    <source>
        <dbReference type="Proteomes" id="UP000749320"/>
    </source>
</evidence>
<dbReference type="RefSeq" id="WP_164475158.1">
    <property type="nucleotide sequence ID" value="NZ_CAJFOD010000074.1"/>
</dbReference>
<feature type="transmembrane region" description="Helical" evidence="1">
    <location>
        <begin position="12"/>
        <end position="41"/>
    </location>
</feature>
<reference evidence="2" key="2">
    <citation type="submission" date="2021-09" db="EMBL/GenBank/DDBJ databases">
        <authorList>
            <person name="Gilroy R."/>
        </authorList>
    </citation>
    <scope>NUCLEOTIDE SEQUENCE</scope>
    <source>
        <strain evidence="2">CHK193-16274</strain>
    </source>
</reference>
<dbReference type="Proteomes" id="UP000749320">
    <property type="component" value="Unassembled WGS sequence"/>
</dbReference>
<keyword evidence="1" id="KW-0472">Membrane</keyword>
<evidence type="ECO:0008006" key="4">
    <source>
        <dbReference type="Google" id="ProtNLM"/>
    </source>
</evidence>
<keyword evidence="1" id="KW-0812">Transmembrane</keyword>